<dbReference type="Gene3D" id="3.40.190.290">
    <property type="match status" value="1"/>
</dbReference>
<proteinExistence type="inferred from homology"/>
<dbReference type="GO" id="GO:0005829">
    <property type="term" value="C:cytosol"/>
    <property type="evidence" value="ECO:0007669"/>
    <property type="project" value="TreeGrafter"/>
</dbReference>
<evidence type="ECO:0000256" key="1">
    <source>
        <dbReference type="ARBA" id="ARBA00009437"/>
    </source>
</evidence>
<dbReference type="GO" id="GO:0003677">
    <property type="term" value="F:DNA binding"/>
    <property type="evidence" value="ECO:0007669"/>
    <property type="project" value="UniProtKB-KW"/>
</dbReference>
<dbReference type="Proteomes" id="UP000184600">
    <property type="component" value="Unassembled WGS sequence"/>
</dbReference>
<dbReference type="InterPro" id="IPR005119">
    <property type="entry name" value="LysR_subst-bd"/>
</dbReference>
<keyword evidence="4" id="KW-0804">Transcription</keyword>
<dbReference type="RefSeq" id="WP_073586595.1">
    <property type="nucleotide sequence ID" value="NZ_AP024898.1"/>
</dbReference>
<dbReference type="PANTHER" id="PTHR30419">
    <property type="entry name" value="HTH-TYPE TRANSCRIPTIONAL REGULATOR YBHD"/>
    <property type="match status" value="1"/>
</dbReference>
<organism evidence="6 7">
    <name type="scientific">Vibrio quintilis</name>
    <dbReference type="NCBI Taxonomy" id="1117707"/>
    <lineage>
        <taxon>Bacteria</taxon>
        <taxon>Pseudomonadati</taxon>
        <taxon>Pseudomonadota</taxon>
        <taxon>Gammaproteobacteria</taxon>
        <taxon>Vibrionales</taxon>
        <taxon>Vibrionaceae</taxon>
        <taxon>Vibrio</taxon>
    </lineage>
</organism>
<dbReference type="Pfam" id="PF03466">
    <property type="entry name" value="LysR_substrate"/>
    <property type="match status" value="1"/>
</dbReference>
<evidence type="ECO:0000256" key="4">
    <source>
        <dbReference type="ARBA" id="ARBA00023163"/>
    </source>
</evidence>
<dbReference type="AlphaFoldDB" id="A0A1M7Z2R6"/>
<dbReference type="STRING" id="1117707.VQ7734_04961"/>
<dbReference type="InterPro" id="IPR000847">
    <property type="entry name" value="LysR_HTH_N"/>
</dbReference>
<keyword evidence="2" id="KW-0805">Transcription regulation</keyword>
<dbReference type="CDD" id="cd05466">
    <property type="entry name" value="PBP2_LTTR_substrate"/>
    <property type="match status" value="1"/>
</dbReference>
<dbReference type="Pfam" id="PF00126">
    <property type="entry name" value="HTH_1"/>
    <property type="match status" value="1"/>
</dbReference>
<dbReference type="InterPro" id="IPR050950">
    <property type="entry name" value="HTH-type_LysR_regulators"/>
</dbReference>
<evidence type="ECO:0000256" key="2">
    <source>
        <dbReference type="ARBA" id="ARBA00023015"/>
    </source>
</evidence>
<dbReference type="PROSITE" id="PS50931">
    <property type="entry name" value="HTH_LYSR"/>
    <property type="match status" value="1"/>
</dbReference>
<dbReference type="InterPro" id="IPR036390">
    <property type="entry name" value="WH_DNA-bd_sf"/>
</dbReference>
<keyword evidence="7" id="KW-1185">Reference proteome</keyword>
<accession>A0A1M7Z2R6</accession>
<dbReference type="GO" id="GO:0003700">
    <property type="term" value="F:DNA-binding transcription factor activity"/>
    <property type="evidence" value="ECO:0007669"/>
    <property type="project" value="InterPro"/>
</dbReference>
<comment type="similarity">
    <text evidence="1">Belongs to the LysR transcriptional regulatory family.</text>
</comment>
<dbReference type="OrthoDB" id="570111at2"/>
<protein>
    <submittedName>
        <fullName evidence="6">HTH-type transcriptional regulator CynR</fullName>
    </submittedName>
</protein>
<dbReference type="PANTHER" id="PTHR30419:SF28">
    <property type="entry name" value="HTH-TYPE TRANSCRIPTIONAL REGULATOR BSDA"/>
    <property type="match status" value="1"/>
</dbReference>
<sequence length="306" mass="34929">MAKSLNYIIEVAELGNLNKAAAALEITSSALSKYIISKEKELGVDLFERVGKKFVLTYAGQRYVQWAKKISQMQNKMDEELKSIAACRSGIIYFGFQLMMSKVVIADIIPQFKAQYPGIDIVLKAHATSQIIKMLEENQLDFAVTTVKNRSDNFMYEHLAFAEVVLGVPKDHPLIQTAVLKEGFRYPWVDIQAFKDEHFVALFQDQEMRRLTDILFDKEKISPTMDIQVPTSELALLSVSNHYGVTVTLDTAIHVTGYKDEVVPLSFGERPEHHELVIIWHKNHRLQNFSQGLFETCAQYYRSLFG</sequence>
<name>A0A1M7Z2R6_9VIBR</name>
<dbReference type="SUPFAM" id="SSF46785">
    <property type="entry name" value="Winged helix' DNA-binding domain"/>
    <property type="match status" value="1"/>
</dbReference>
<dbReference type="Gene3D" id="1.10.10.10">
    <property type="entry name" value="Winged helix-like DNA-binding domain superfamily/Winged helix DNA-binding domain"/>
    <property type="match status" value="1"/>
</dbReference>
<feature type="domain" description="HTH lysR-type" evidence="5">
    <location>
        <begin position="1"/>
        <end position="57"/>
    </location>
</feature>
<gene>
    <name evidence="6" type="primary">cynR_5</name>
    <name evidence="6" type="ORF">VQ7734_04961</name>
</gene>
<evidence type="ECO:0000256" key="3">
    <source>
        <dbReference type="ARBA" id="ARBA00023125"/>
    </source>
</evidence>
<dbReference type="EMBL" id="FRFG01000103">
    <property type="protein sequence ID" value="SHO59181.1"/>
    <property type="molecule type" value="Genomic_DNA"/>
</dbReference>
<dbReference type="SUPFAM" id="SSF53850">
    <property type="entry name" value="Periplasmic binding protein-like II"/>
    <property type="match status" value="1"/>
</dbReference>
<dbReference type="InterPro" id="IPR036388">
    <property type="entry name" value="WH-like_DNA-bd_sf"/>
</dbReference>
<keyword evidence="3" id="KW-0238">DNA-binding</keyword>
<reference evidence="7" key="1">
    <citation type="submission" date="2016-12" db="EMBL/GenBank/DDBJ databases">
        <authorList>
            <person name="Rodrigo-Torres L."/>
            <person name="Arahal R.D."/>
            <person name="Lucena T."/>
        </authorList>
    </citation>
    <scope>NUCLEOTIDE SEQUENCE [LARGE SCALE GENOMIC DNA]</scope>
</reference>
<evidence type="ECO:0000313" key="7">
    <source>
        <dbReference type="Proteomes" id="UP000184600"/>
    </source>
</evidence>
<evidence type="ECO:0000313" key="6">
    <source>
        <dbReference type="EMBL" id="SHO59181.1"/>
    </source>
</evidence>
<evidence type="ECO:0000259" key="5">
    <source>
        <dbReference type="PROSITE" id="PS50931"/>
    </source>
</evidence>